<organism evidence="1 2">
    <name type="scientific">Vaccinium darrowii</name>
    <dbReference type="NCBI Taxonomy" id="229202"/>
    <lineage>
        <taxon>Eukaryota</taxon>
        <taxon>Viridiplantae</taxon>
        <taxon>Streptophyta</taxon>
        <taxon>Embryophyta</taxon>
        <taxon>Tracheophyta</taxon>
        <taxon>Spermatophyta</taxon>
        <taxon>Magnoliopsida</taxon>
        <taxon>eudicotyledons</taxon>
        <taxon>Gunneridae</taxon>
        <taxon>Pentapetalae</taxon>
        <taxon>asterids</taxon>
        <taxon>Ericales</taxon>
        <taxon>Ericaceae</taxon>
        <taxon>Vaccinioideae</taxon>
        <taxon>Vaccinieae</taxon>
        <taxon>Vaccinium</taxon>
    </lineage>
</organism>
<evidence type="ECO:0000313" key="1">
    <source>
        <dbReference type="EMBL" id="KAH7837493.1"/>
    </source>
</evidence>
<reference evidence="1 2" key="1">
    <citation type="journal article" date="2021" name="Hortic Res">
        <title>High-quality reference genome and annotation aids understanding of berry development for evergreen blueberry (Vaccinium darrowii).</title>
        <authorList>
            <person name="Yu J."/>
            <person name="Hulse-Kemp A.M."/>
            <person name="Babiker E."/>
            <person name="Staton M."/>
        </authorList>
    </citation>
    <scope>NUCLEOTIDE SEQUENCE [LARGE SCALE GENOMIC DNA]</scope>
    <source>
        <strain evidence="2">cv. NJ 8807/NJ 8810</strain>
        <tissue evidence="1">Young leaf</tissue>
    </source>
</reference>
<name>A0ACB7X9Y8_9ERIC</name>
<comment type="caution">
    <text evidence="1">The sequence shown here is derived from an EMBL/GenBank/DDBJ whole genome shotgun (WGS) entry which is preliminary data.</text>
</comment>
<dbReference type="EMBL" id="CM037156">
    <property type="protein sequence ID" value="KAH7837493.1"/>
    <property type="molecule type" value="Genomic_DNA"/>
</dbReference>
<proteinExistence type="predicted"/>
<dbReference type="Proteomes" id="UP000828048">
    <property type="component" value="Chromosome 6"/>
</dbReference>
<sequence>MGELAQLLSAPLLYRNQDDHIDLPSLSSEGDTNHVSPSSSSGASSNSDEQEEGDFSDVSLRFISQMLMEEDDLENKPCMFQQCLALQVTEKSFYDALGKEYHPPPPTSNQNPVGEYSPNSSSESSNSIRYVDQSNWLLDREHDQDFYADYTLESISQSIIPSHGSGDGSVESRLINRLQDLESSNGSRGEEEDKRENSPKRSRGKKTHDREDEGNSMDGGRVNKQLASSAEESNDQLDMYDKVLLCPVLNPHLHQDSSLCLGNDHDVSSNGAGMKLQQNQGSNVGGRGRVKKDGDKKEVVDLRTLLSQCAQAVSNTDMRNAYDLLNQIKQHSSPYGEGIERLAHYFANALEARLAGTGTAIYAAFTTKRISAADILRGYEVLGRACPFNRMSNGYANRSIVKLVQHSQRLHIIDFGILYGFQWPCLIQKLSMRPGGPPKVRITGIDFPQPGFRPCERIEETGRRLATYCQRFGVPFEFHAIAKKWDTINLDDLKIESDEVLVVNCLHRLRHMSDDMVAVNSDNCPRDTVLNLMRRINPDMFIHGIINGAFNAPFFVTRFRETVFYYSALLDMIDTTVPREDEGRQLFEKEVWGRDIMNVIACEGTERVERPETYKQWQVRNIRAGFRQLPLNRDILRDLKRIAKDQYDKNFSVEEEGKWMLQGWKGRVMLAMSCWKPTKE</sequence>
<protein>
    <submittedName>
        <fullName evidence="1">Uncharacterized protein</fullName>
    </submittedName>
</protein>
<gene>
    <name evidence="1" type="ORF">Vadar_014500</name>
</gene>
<evidence type="ECO:0000313" key="2">
    <source>
        <dbReference type="Proteomes" id="UP000828048"/>
    </source>
</evidence>
<accession>A0ACB7X9Y8</accession>
<keyword evidence="2" id="KW-1185">Reference proteome</keyword>